<evidence type="ECO:0000256" key="1">
    <source>
        <dbReference type="SAM" id="MobiDB-lite"/>
    </source>
</evidence>
<feature type="region of interest" description="Disordered" evidence="1">
    <location>
        <begin position="113"/>
        <end position="155"/>
    </location>
</feature>
<evidence type="ECO:0000313" key="4">
    <source>
        <dbReference type="Proteomes" id="UP001303760"/>
    </source>
</evidence>
<reference evidence="3" key="2">
    <citation type="submission" date="2023-05" db="EMBL/GenBank/DDBJ databases">
        <authorList>
            <consortium name="Lawrence Berkeley National Laboratory"/>
            <person name="Steindorff A."/>
            <person name="Hensen N."/>
            <person name="Bonometti L."/>
            <person name="Westerberg I."/>
            <person name="Brannstrom I.O."/>
            <person name="Guillou S."/>
            <person name="Cros-Aarteil S."/>
            <person name="Calhoun S."/>
            <person name="Haridas S."/>
            <person name="Kuo A."/>
            <person name="Mondo S."/>
            <person name="Pangilinan J."/>
            <person name="Riley R."/>
            <person name="Labutti K."/>
            <person name="Andreopoulos B."/>
            <person name="Lipzen A."/>
            <person name="Chen C."/>
            <person name="Yanf M."/>
            <person name="Daum C."/>
            <person name="Ng V."/>
            <person name="Clum A."/>
            <person name="Ohm R."/>
            <person name="Martin F."/>
            <person name="Silar P."/>
            <person name="Natvig D."/>
            <person name="Lalanne C."/>
            <person name="Gautier V."/>
            <person name="Ament-Velasquez S.L."/>
            <person name="Kruys A."/>
            <person name="Hutchinson M.I."/>
            <person name="Powell A.J."/>
            <person name="Barry K."/>
            <person name="Miller A.N."/>
            <person name="Grigoriev I.V."/>
            <person name="Debuchy R."/>
            <person name="Gladieux P."/>
            <person name="Thoren M.H."/>
            <person name="Johannesson H."/>
        </authorList>
    </citation>
    <scope>NUCLEOTIDE SEQUENCE</scope>
    <source>
        <strain evidence="3">CBS 532.94</strain>
    </source>
</reference>
<gene>
    <name evidence="3" type="ORF">C8A03DRAFT_48446</name>
</gene>
<feature type="compositionally biased region" description="Polar residues" evidence="1">
    <location>
        <begin position="118"/>
        <end position="129"/>
    </location>
</feature>
<evidence type="ECO:0000313" key="3">
    <source>
        <dbReference type="EMBL" id="KAK4232774.1"/>
    </source>
</evidence>
<protein>
    <recommendedName>
        <fullName evidence="2">HNH nuclease domain-containing protein</fullName>
    </recommendedName>
</protein>
<sequence length="414" mass="46575">MEADNTLRALVDGYLGAAANDARKRDALRRFLATEPETETRSNLLPIDEIEKRLEFVRQIEAMWKGNFEAWTHRTLSEFRPLADIEHLIEDLLKIPCLAKMFLAKHPASQDRAAADMASSTRGQHSPNPSGLLDTRGSDDTPLDPKGDTLRKKPQAERRELDNFRCVLSNMGRPEVCHIVPFSANAKEDDRRRLALLLDGTGMFYPAGNAVQKSGQIRELFTSGRGVSEQKWNMISLTPTLHDWWGQPYFALTCLGAMTLSADPDEIIKLKLQFHWMVWRERARGKAPEKPLGRSKEEFLAAFTGGCGDPTLPEYHPFAWSRTSDWPIKTGDIFYVRIQKKHAAKMMLAFELRWGLCKIIAMAGGDEVLADVGEDPDFLNERGRLPGLEAEFEATYNLHQAIVEAEASSPGNLV</sequence>
<keyword evidence="4" id="KW-1185">Reference proteome</keyword>
<comment type="caution">
    <text evidence="3">The sequence shown here is derived from an EMBL/GenBank/DDBJ whole genome shotgun (WGS) entry which is preliminary data.</text>
</comment>
<reference evidence="3" key="1">
    <citation type="journal article" date="2023" name="Mol. Phylogenet. Evol.">
        <title>Genome-scale phylogeny and comparative genomics of the fungal order Sordariales.</title>
        <authorList>
            <person name="Hensen N."/>
            <person name="Bonometti L."/>
            <person name="Westerberg I."/>
            <person name="Brannstrom I.O."/>
            <person name="Guillou S."/>
            <person name="Cros-Aarteil S."/>
            <person name="Calhoun S."/>
            <person name="Haridas S."/>
            <person name="Kuo A."/>
            <person name="Mondo S."/>
            <person name="Pangilinan J."/>
            <person name="Riley R."/>
            <person name="LaButti K."/>
            <person name="Andreopoulos B."/>
            <person name="Lipzen A."/>
            <person name="Chen C."/>
            <person name="Yan M."/>
            <person name="Daum C."/>
            <person name="Ng V."/>
            <person name="Clum A."/>
            <person name="Steindorff A."/>
            <person name="Ohm R.A."/>
            <person name="Martin F."/>
            <person name="Silar P."/>
            <person name="Natvig D.O."/>
            <person name="Lalanne C."/>
            <person name="Gautier V."/>
            <person name="Ament-Velasquez S.L."/>
            <person name="Kruys A."/>
            <person name="Hutchinson M.I."/>
            <person name="Powell A.J."/>
            <person name="Barry K."/>
            <person name="Miller A.N."/>
            <person name="Grigoriev I.V."/>
            <person name="Debuchy R."/>
            <person name="Gladieux P."/>
            <person name="Hiltunen Thoren M."/>
            <person name="Johannesson H."/>
        </authorList>
    </citation>
    <scope>NUCLEOTIDE SEQUENCE</scope>
    <source>
        <strain evidence="3">CBS 532.94</strain>
    </source>
</reference>
<feature type="compositionally biased region" description="Basic and acidic residues" evidence="1">
    <location>
        <begin position="136"/>
        <end position="155"/>
    </location>
</feature>
<accession>A0AAN7H8U0</accession>
<dbReference type="InterPro" id="IPR003615">
    <property type="entry name" value="HNH_nuc"/>
</dbReference>
<dbReference type="Proteomes" id="UP001303760">
    <property type="component" value="Unassembled WGS sequence"/>
</dbReference>
<organism evidence="3 4">
    <name type="scientific">Achaetomium macrosporum</name>
    <dbReference type="NCBI Taxonomy" id="79813"/>
    <lineage>
        <taxon>Eukaryota</taxon>
        <taxon>Fungi</taxon>
        <taxon>Dikarya</taxon>
        <taxon>Ascomycota</taxon>
        <taxon>Pezizomycotina</taxon>
        <taxon>Sordariomycetes</taxon>
        <taxon>Sordariomycetidae</taxon>
        <taxon>Sordariales</taxon>
        <taxon>Chaetomiaceae</taxon>
        <taxon>Achaetomium</taxon>
    </lineage>
</organism>
<name>A0AAN7H8U0_9PEZI</name>
<dbReference type="EMBL" id="MU860901">
    <property type="protein sequence ID" value="KAK4232774.1"/>
    <property type="molecule type" value="Genomic_DNA"/>
</dbReference>
<feature type="domain" description="HNH nuclease" evidence="2">
    <location>
        <begin position="166"/>
        <end position="252"/>
    </location>
</feature>
<evidence type="ECO:0000259" key="2">
    <source>
        <dbReference type="Pfam" id="PF13391"/>
    </source>
</evidence>
<dbReference type="Pfam" id="PF13391">
    <property type="entry name" value="HNH_2"/>
    <property type="match status" value="1"/>
</dbReference>
<proteinExistence type="predicted"/>
<dbReference type="AlphaFoldDB" id="A0AAN7H8U0"/>